<proteinExistence type="predicted"/>
<reference evidence="1 2" key="1">
    <citation type="submission" date="2017-09" db="EMBL/GenBank/DDBJ databases">
        <title>Depth-based differentiation of microbial function through sediment-hosted aquifers and enrichment of novel symbionts in the deep terrestrial subsurface.</title>
        <authorList>
            <person name="Probst A.J."/>
            <person name="Ladd B."/>
            <person name="Jarett J.K."/>
            <person name="Geller-Mcgrath D.E."/>
            <person name="Sieber C.M."/>
            <person name="Emerson J.B."/>
            <person name="Anantharaman K."/>
            <person name="Thomas B.C."/>
            <person name="Malmstrom R."/>
            <person name="Stieglmeier M."/>
            <person name="Klingl A."/>
            <person name="Woyke T."/>
            <person name="Ryan C.M."/>
            <person name="Banfield J.F."/>
        </authorList>
    </citation>
    <scope>NUCLEOTIDE SEQUENCE [LARGE SCALE GENOMIC DNA]</scope>
    <source>
        <strain evidence="1">CG22_combo_CG10-13_8_21_14_all_43_18</strain>
    </source>
</reference>
<accession>A0A2H0DWS9</accession>
<sequence length="189" mass="22257">MKNENEKKSFIKALIDRLDNLTRVPSKVYFNFPSPHFDISDQETVLVELKKKKLISSYRWSDGDFVITRPSRIGLWEYWQWLNLEPVPEQKLVDSRIVFNEETGDITQGEKVCPITINTNQYFLCKALFAVPFGTPVMEIDIMEAADLARREPKRSIRDARLAVNKKIKEKFGIDEFICWKKQRAWIKK</sequence>
<comment type="caution">
    <text evidence="1">The sequence shown here is derived from an EMBL/GenBank/DDBJ whole genome shotgun (WGS) entry which is preliminary data.</text>
</comment>
<dbReference type="EMBL" id="PCTS01000013">
    <property type="protein sequence ID" value="PIP86635.1"/>
    <property type="molecule type" value="Genomic_DNA"/>
</dbReference>
<evidence type="ECO:0000313" key="1">
    <source>
        <dbReference type="EMBL" id="PIP86635.1"/>
    </source>
</evidence>
<evidence type="ECO:0000313" key="2">
    <source>
        <dbReference type="Proteomes" id="UP000231276"/>
    </source>
</evidence>
<dbReference type="AlphaFoldDB" id="A0A2H0DWS9"/>
<organism evidence="1 2">
    <name type="scientific">Candidatus Campbellbacteria bacterium CG22_combo_CG10-13_8_21_14_all_43_18</name>
    <dbReference type="NCBI Taxonomy" id="1974530"/>
    <lineage>
        <taxon>Bacteria</taxon>
        <taxon>Candidatus Campbelliibacteriota</taxon>
    </lineage>
</organism>
<dbReference type="Proteomes" id="UP000231276">
    <property type="component" value="Unassembled WGS sequence"/>
</dbReference>
<protein>
    <submittedName>
        <fullName evidence="1">Uncharacterized protein</fullName>
    </submittedName>
</protein>
<gene>
    <name evidence="1" type="ORF">COW82_00995</name>
</gene>
<name>A0A2H0DWS9_9BACT</name>